<dbReference type="InterPro" id="IPR005260">
    <property type="entry name" value="Asp_kin_monofn"/>
</dbReference>
<dbReference type="Pfam" id="PF00696">
    <property type="entry name" value="AA_kinase"/>
    <property type="match status" value="1"/>
</dbReference>
<evidence type="ECO:0000256" key="14">
    <source>
        <dbReference type="RuleBase" id="RU004249"/>
    </source>
</evidence>
<evidence type="ECO:0000256" key="11">
    <source>
        <dbReference type="ARBA" id="ARBA00023154"/>
    </source>
</evidence>
<dbReference type="SUPFAM" id="SSF55021">
    <property type="entry name" value="ACT-like"/>
    <property type="match status" value="2"/>
</dbReference>
<dbReference type="Proteomes" id="UP001549162">
    <property type="component" value="Unassembled WGS sequence"/>
</dbReference>
<dbReference type="Gene3D" id="3.40.1160.10">
    <property type="entry name" value="Acetylglutamate kinase-like"/>
    <property type="match status" value="1"/>
</dbReference>
<dbReference type="PROSITE" id="PS51671">
    <property type="entry name" value="ACT"/>
    <property type="match status" value="1"/>
</dbReference>
<proteinExistence type="inferred from homology"/>
<keyword evidence="6 13" id="KW-0808">Transferase</keyword>
<dbReference type="PROSITE" id="PS00324">
    <property type="entry name" value="ASPARTOKINASE"/>
    <property type="match status" value="1"/>
</dbReference>
<comment type="catalytic activity">
    <reaction evidence="12 13">
        <text>L-aspartate + ATP = 4-phospho-L-aspartate + ADP</text>
        <dbReference type="Rhea" id="RHEA:23776"/>
        <dbReference type="ChEBI" id="CHEBI:29991"/>
        <dbReference type="ChEBI" id="CHEBI:30616"/>
        <dbReference type="ChEBI" id="CHEBI:57535"/>
        <dbReference type="ChEBI" id="CHEBI:456216"/>
        <dbReference type="EC" id="2.7.2.4"/>
    </reaction>
</comment>
<evidence type="ECO:0000256" key="7">
    <source>
        <dbReference type="ARBA" id="ARBA00022741"/>
    </source>
</evidence>
<dbReference type="SUPFAM" id="SSF53633">
    <property type="entry name" value="Carbamate kinase-like"/>
    <property type="match status" value="1"/>
</dbReference>
<dbReference type="InterPro" id="IPR002912">
    <property type="entry name" value="ACT_dom"/>
</dbReference>
<dbReference type="InterPro" id="IPR001341">
    <property type="entry name" value="Asp_kinase"/>
</dbReference>
<keyword evidence="17" id="KW-1185">Reference proteome</keyword>
<evidence type="ECO:0000256" key="10">
    <source>
        <dbReference type="ARBA" id="ARBA00022915"/>
    </source>
</evidence>
<dbReference type="InterPro" id="IPR018042">
    <property type="entry name" value="Aspartate_kinase_CS"/>
</dbReference>
<evidence type="ECO:0000313" key="17">
    <source>
        <dbReference type="Proteomes" id="UP001549162"/>
    </source>
</evidence>
<evidence type="ECO:0000256" key="5">
    <source>
        <dbReference type="ARBA" id="ARBA00010122"/>
    </source>
</evidence>
<comment type="pathway">
    <text evidence="4 14">Amino-acid biosynthesis; L-threonine biosynthesis; L-threonine from L-aspartate: step 1/5.</text>
</comment>
<evidence type="ECO:0000256" key="3">
    <source>
        <dbReference type="ARBA" id="ARBA00004986"/>
    </source>
</evidence>
<dbReference type="InterPro" id="IPR001048">
    <property type="entry name" value="Asp/Glu/Uridylate_kinase"/>
</dbReference>
<evidence type="ECO:0000259" key="15">
    <source>
        <dbReference type="PROSITE" id="PS51671"/>
    </source>
</evidence>
<dbReference type="Pfam" id="PF22468">
    <property type="entry name" value="ACT_9"/>
    <property type="match status" value="1"/>
</dbReference>
<evidence type="ECO:0000256" key="2">
    <source>
        <dbReference type="ARBA" id="ARBA00004766"/>
    </source>
</evidence>
<dbReference type="InterPro" id="IPR045865">
    <property type="entry name" value="ACT-like_dom_sf"/>
</dbReference>
<dbReference type="NCBIfam" id="NF006540">
    <property type="entry name" value="PRK09034.1"/>
    <property type="match status" value="1"/>
</dbReference>
<name>A0ABV2J7Z6_9FIRM</name>
<dbReference type="Gene3D" id="3.30.2130.10">
    <property type="entry name" value="VC0802-like"/>
    <property type="match status" value="1"/>
</dbReference>
<dbReference type="RefSeq" id="WP_354366771.1">
    <property type="nucleotide sequence ID" value="NZ_JBEPMA010000001.1"/>
</dbReference>
<comment type="pathway">
    <text evidence="3 14">Amino-acid biosynthesis; L-methionine biosynthesis via de novo pathway; L-homoserine from L-aspartate: step 1/3.</text>
</comment>
<dbReference type="InterPro" id="IPR036393">
    <property type="entry name" value="AceGlu_kinase-like_sf"/>
</dbReference>
<dbReference type="PANTHER" id="PTHR21499">
    <property type="entry name" value="ASPARTATE KINASE"/>
    <property type="match status" value="1"/>
</dbReference>
<keyword evidence="7" id="KW-0547">Nucleotide-binding</keyword>
<keyword evidence="8 13" id="KW-0418">Kinase</keyword>
<dbReference type="PANTHER" id="PTHR21499:SF67">
    <property type="entry name" value="ASPARTOKINASE 3"/>
    <property type="match status" value="1"/>
</dbReference>
<evidence type="ECO:0000256" key="9">
    <source>
        <dbReference type="ARBA" id="ARBA00022840"/>
    </source>
</evidence>
<dbReference type="EMBL" id="JBEPMA010000001">
    <property type="protein sequence ID" value="MET3616773.1"/>
    <property type="molecule type" value="Genomic_DNA"/>
</dbReference>
<comment type="caution">
    <text evidence="16">The sequence shown here is derived from an EMBL/GenBank/DDBJ whole genome shotgun (WGS) entry which is preliminary data.</text>
</comment>
<evidence type="ECO:0000256" key="4">
    <source>
        <dbReference type="ARBA" id="ARBA00005139"/>
    </source>
</evidence>
<sequence length="434" mass="48445">MKVLKFGGSSLADSKQFIKVKDIVTEDMDRKYIVVSAPGKGINNKHKITDLLLMCYELASHGLNFKEIFELIENTFLQIVKDLNLDLDLKSILNEIFIDIQNGASRDFTASRGEYLNAILLSNYLGWNFVDASEIFFFRDGEIDTNKTEEKIEETLKNLEFSVIPGFYGTDENSNIKTFSRGGSDITGSLLANALKAKIYENWTDVSGFLIADPKIVPTSKTIDYITYKELRELSYMGAPVLHEDAIFPVKKHKIPINIKNTNYPKDKGTTIIPNYDNEHVANNITGIAGKLGFSAITIEKTFMNSELGFFRKIMSVLETNEIPIEHMPSSIDSVSLIVDTGKIANKINKVIEEIKIYTNPDYINVEHGIALIAIVGNGMVNKKGTSAKVFSALGDNNINIRMISQGSSELNIIVGVAESDFEKSIKSIYEIFN</sequence>
<dbReference type="InterPro" id="IPR054352">
    <property type="entry name" value="ACT_Aspartokinase"/>
</dbReference>
<dbReference type="EC" id="2.7.2.4" evidence="13"/>
<comment type="similarity">
    <text evidence="5 13">Belongs to the aspartokinase family.</text>
</comment>
<feature type="domain" description="ACT" evidence="15">
    <location>
        <begin position="375"/>
        <end position="434"/>
    </location>
</feature>
<gene>
    <name evidence="16" type="ORF">ABID14_000393</name>
</gene>
<dbReference type="PIRSF" id="PIRSF000726">
    <property type="entry name" value="Asp_kin"/>
    <property type="match status" value="1"/>
</dbReference>
<evidence type="ECO:0000256" key="12">
    <source>
        <dbReference type="ARBA" id="ARBA00047872"/>
    </source>
</evidence>
<keyword evidence="9" id="KW-0067">ATP-binding</keyword>
<keyword evidence="11" id="KW-0457">Lysine biosynthesis</keyword>
<reference evidence="16 17" key="1">
    <citation type="submission" date="2024-06" db="EMBL/GenBank/DDBJ databases">
        <title>Genomic Encyclopedia of Type Strains, Phase IV (KMG-IV): sequencing the most valuable type-strain genomes for metagenomic binning, comparative biology and taxonomic classification.</title>
        <authorList>
            <person name="Goeker M."/>
        </authorList>
    </citation>
    <scope>NUCLEOTIDE SEQUENCE [LARGE SCALE GENOMIC DNA]</scope>
    <source>
        <strain evidence="16 17">DSM 21460</strain>
    </source>
</reference>
<dbReference type="GO" id="GO:0004072">
    <property type="term" value="F:aspartate kinase activity"/>
    <property type="evidence" value="ECO:0007669"/>
    <property type="project" value="UniProtKB-EC"/>
</dbReference>
<keyword evidence="10" id="KW-0220">Diaminopimelate biosynthesis</keyword>
<evidence type="ECO:0000256" key="8">
    <source>
        <dbReference type="ARBA" id="ARBA00022777"/>
    </source>
</evidence>
<organism evidence="16 17">
    <name type="scientific">Peptoniphilus olsenii</name>
    <dbReference type="NCBI Taxonomy" id="411570"/>
    <lineage>
        <taxon>Bacteria</taxon>
        <taxon>Bacillati</taxon>
        <taxon>Bacillota</taxon>
        <taxon>Tissierellia</taxon>
        <taxon>Tissierellales</taxon>
        <taxon>Peptoniphilaceae</taxon>
        <taxon>Peptoniphilus</taxon>
    </lineage>
</organism>
<evidence type="ECO:0000256" key="13">
    <source>
        <dbReference type="RuleBase" id="RU003448"/>
    </source>
</evidence>
<evidence type="ECO:0000256" key="1">
    <source>
        <dbReference type="ARBA" id="ARBA00003121"/>
    </source>
</evidence>
<dbReference type="NCBIfam" id="TIGR00657">
    <property type="entry name" value="asp_kinases"/>
    <property type="match status" value="1"/>
</dbReference>
<evidence type="ECO:0000256" key="6">
    <source>
        <dbReference type="ARBA" id="ARBA00022679"/>
    </source>
</evidence>
<comment type="function">
    <text evidence="1">Catalyzes the phosphorylation of the beta-carboxyl group of aspartic acid with ATP to yield 4-phospho-L-aspartate, which is involved in the branched biosynthetic pathway leading to the biosynthesis of amino acids threonine, isoleucine and methionine.</text>
</comment>
<comment type="pathway">
    <text evidence="2 14">Amino-acid biosynthesis; L-lysine biosynthesis via DAP pathway; (S)-tetrahydrodipicolinate from L-aspartate: step 1/4.</text>
</comment>
<protein>
    <recommendedName>
        <fullName evidence="13">Aspartokinase</fullName>
        <ecNumber evidence="13">2.7.2.4</ecNumber>
    </recommendedName>
</protein>
<accession>A0ABV2J7Z6</accession>
<dbReference type="CDD" id="cd04916">
    <property type="entry name" value="ACT_AKiii-YclM-BS_2"/>
    <property type="match status" value="1"/>
</dbReference>
<evidence type="ECO:0000313" key="16">
    <source>
        <dbReference type="EMBL" id="MET3616773.1"/>
    </source>
</evidence>
<keyword evidence="14" id="KW-0028">Amino-acid biosynthesis</keyword>